<dbReference type="Proteomes" id="UP001372834">
    <property type="component" value="Unassembled WGS sequence"/>
</dbReference>
<evidence type="ECO:0000313" key="8">
    <source>
        <dbReference type="EMBL" id="KAK6625875.1"/>
    </source>
</evidence>
<dbReference type="SMART" id="SM00365">
    <property type="entry name" value="LRR_SD22"/>
    <property type="match status" value="6"/>
</dbReference>
<dbReference type="InterPro" id="IPR003599">
    <property type="entry name" value="Ig_sub"/>
</dbReference>
<dbReference type="PANTHER" id="PTHR24366">
    <property type="entry name" value="IG(IMMUNOGLOBULIN) AND LRR(LEUCINE RICH REPEAT) DOMAINS"/>
    <property type="match status" value="1"/>
</dbReference>
<evidence type="ECO:0000313" key="9">
    <source>
        <dbReference type="Proteomes" id="UP001372834"/>
    </source>
</evidence>
<dbReference type="Pfam" id="PF13855">
    <property type="entry name" value="LRR_8"/>
    <property type="match status" value="3"/>
</dbReference>
<dbReference type="SMART" id="SM00409">
    <property type="entry name" value="IG"/>
    <property type="match status" value="1"/>
</dbReference>
<dbReference type="SUPFAM" id="SSF48726">
    <property type="entry name" value="Immunoglobulin"/>
    <property type="match status" value="1"/>
</dbReference>
<keyword evidence="6" id="KW-0472">Membrane</keyword>
<comment type="caution">
    <text evidence="8">The sequence shown here is derived from an EMBL/GenBank/DDBJ whole genome shotgun (WGS) entry which is preliminary data.</text>
</comment>
<dbReference type="InterPro" id="IPR013783">
    <property type="entry name" value="Ig-like_fold"/>
</dbReference>
<dbReference type="Pfam" id="PF13927">
    <property type="entry name" value="Ig_3"/>
    <property type="match status" value="1"/>
</dbReference>
<organism evidence="8 9">
    <name type="scientific">Polyplax serrata</name>
    <name type="common">Common mouse louse</name>
    <dbReference type="NCBI Taxonomy" id="468196"/>
    <lineage>
        <taxon>Eukaryota</taxon>
        <taxon>Metazoa</taxon>
        <taxon>Ecdysozoa</taxon>
        <taxon>Arthropoda</taxon>
        <taxon>Hexapoda</taxon>
        <taxon>Insecta</taxon>
        <taxon>Pterygota</taxon>
        <taxon>Neoptera</taxon>
        <taxon>Paraneoptera</taxon>
        <taxon>Psocodea</taxon>
        <taxon>Troctomorpha</taxon>
        <taxon>Phthiraptera</taxon>
        <taxon>Anoplura</taxon>
        <taxon>Polyplacidae</taxon>
        <taxon>Polyplax</taxon>
    </lineage>
</organism>
<gene>
    <name evidence="8" type="ORF">RUM43_006174</name>
</gene>
<dbReference type="FunFam" id="3.80.10.10:FF:001164">
    <property type="entry name" value="GH01279p"/>
    <property type="match status" value="1"/>
</dbReference>
<dbReference type="InterPro" id="IPR003598">
    <property type="entry name" value="Ig_sub2"/>
</dbReference>
<dbReference type="SMART" id="SM00364">
    <property type="entry name" value="LRR_BAC"/>
    <property type="match status" value="3"/>
</dbReference>
<evidence type="ECO:0000256" key="5">
    <source>
        <dbReference type="SAM" id="MobiDB-lite"/>
    </source>
</evidence>
<reference evidence="8 9" key="1">
    <citation type="submission" date="2023-10" db="EMBL/GenBank/DDBJ databases">
        <title>Genomes of two closely related lineages of the louse Polyplax serrata with different host specificities.</title>
        <authorList>
            <person name="Martinu J."/>
            <person name="Tarabai H."/>
            <person name="Stefka J."/>
            <person name="Hypsa V."/>
        </authorList>
    </citation>
    <scope>NUCLEOTIDE SEQUENCE [LARGE SCALE GENOMIC DNA]</scope>
    <source>
        <strain evidence="8">HR10_N</strain>
    </source>
</reference>
<dbReference type="InterPro" id="IPR036179">
    <property type="entry name" value="Ig-like_dom_sf"/>
</dbReference>
<dbReference type="InterPro" id="IPR032675">
    <property type="entry name" value="LRR_dom_sf"/>
</dbReference>
<feature type="transmembrane region" description="Helical" evidence="6">
    <location>
        <begin position="637"/>
        <end position="657"/>
    </location>
</feature>
<dbReference type="CDD" id="cd00096">
    <property type="entry name" value="Ig"/>
    <property type="match status" value="1"/>
</dbReference>
<evidence type="ECO:0000256" key="1">
    <source>
        <dbReference type="ARBA" id="ARBA00022614"/>
    </source>
</evidence>
<evidence type="ECO:0000256" key="2">
    <source>
        <dbReference type="ARBA" id="ARBA00022729"/>
    </source>
</evidence>
<dbReference type="SUPFAM" id="SSF52058">
    <property type="entry name" value="L domain-like"/>
    <property type="match status" value="1"/>
</dbReference>
<proteinExistence type="predicted"/>
<dbReference type="Pfam" id="PF00560">
    <property type="entry name" value="LRR_1"/>
    <property type="match status" value="1"/>
</dbReference>
<keyword evidence="4" id="KW-1015">Disulfide bond</keyword>
<evidence type="ECO:0000256" key="3">
    <source>
        <dbReference type="ARBA" id="ARBA00022737"/>
    </source>
</evidence>
<accession>A0AAN8PKS3</accession>
<keyword evidence="6" id="KW-0812">Transmembrane</keyword>
<dbReference type="Gene3D" id="2.60.40.10">
    <property type="entry name" value="Immunoglobulins"/>
    <property type="match status" value="1"/>
</dbReference>
<keyword evidence="3" id="KW-0677">Repeat</keyword>
<keyword evidence="2" id="KW-0732">Signal</keyword>
<protein>
    <recommendedName>
        <fullName evidence="7">Ig-like domain-containing protein</fullName>
    </recommendedName>
</protein>
<dbReference type="InterPro" id="IPR007110">
    <property type="entry name" value="Ig-like_dom"/>
</dbReference>
<feature type="compositionally biased region" description="Basic and acidic residues" evidence="5">
    <location>
        <begin position="919"/>
        <end position="946"/>
    </location>
</feature>
<dbReference type="EMBL" id="JAWJWE010000037">
    <property type="protein sequence ID" value="KAK6625875.1"/>
    <property type="molecule type" value="Genomic_DNA"/>
</dbReference>
<feature type="region of interest" description="Disordered" evidence="5">
    <location>
        <begin position="919"/>
        <end position="950"/>
    </location>
</feature>
<keyword evidence="1" id="KW-0433">Leucine-rich repeat</keyword>
<dbReference type="InterPro" id="IPR001611">
    <property type="entry name" value="Leu-rich_rpt"/>
</dbReference>
<feature type="region of interest" description="Disordered" evidence="5">
    <location>
        <begin position="988"/>
        <end position="1030"/>
    </location>
</feature>
<evidence type="ECO:0000259" key="7">
    <source>
        <dbReference type="PROSITE" id="PS50835"/>
    </source>
</evidence>
<feature type="domain" description="Ig-like" evidence="7">
    <location>
        <begin position="507"/>
        <end position="621"/>
    </location>
</feature>
<dbReference type="AlphaFoldDB" id="A0AAN8PKS3"/>
<evidence type="ECO:0000256" key="6">
    <source>
        <dbReference type="SAM" id="Phobius"/>
    </source>
</evidence>
<dbReference type="PROSITE" id="PS51450">
    <property type="entry name" value="LRR"/>
    <property type="match status" value="3"/>
</dbReference>
<dbReference type="InterPro" id="IPR003591">
    <property type="entry name" value="Leu-rich_rpt_typical-subtyp"/>
</dbReference>
<name>A0AAN8PKS3_POLSC</name>
<evidence type="ECO:0000256" key="4">
    <source>
        <dbReference type="ARBA" id="ARBA00023157"/>
    </source>
</evidence>
<sequence>MKLRHQMKKSDFFTLFLRNLNSKYPQYIILSLLMVLILQVSCYVPQDLHDGTRYLSSEKNRNHPTGSGSGFKWSDNKKISIHNSATVEENAQLRSRRHVTYKSCPVDCLCASNATNVSCQKVTYEEIKPFLRNDLISLSLQHVLERTLNSSFLSDFVNLEVLKWVRSGLRHLDRHAFSANTKLIALDISENEIEELGNTTFSNLAHLKSVNLSHNSLQDIPDGFFHDLDSVEYLSLSWNNFQILPFSMLAPVKTSLLTIDLSHNRIITIQNDFFTFAPNVQILRLNDNHIQKLPINAFNDLQHLKHLDLRNNQLSELSRNVFVKLVSLSHLDLSGNKLGSLNSISFRNLINLKTLYLNSNPLRNLIGKQFDKCQNLETLRLSNTSLEHIRHFDFHGLVNLKTLDLTDNRYLAKFDRFVFDSTPRLEVLLLSNCNLTHLPESMENLRNLTSLSLMPNPLICDCRLLWFNSFVENYPRDLNVNSFTCQHDGISVPTNLVQTLRSLNCQPPILVNKTETRMYKLRSDAYLDCNFKGSPHPSITWVTPNLDVYHFNPDPSNPSIFSDHYPAHYNNMSQIVETGSEPRLEVLDNGTLHISDVLQLDAGVYTCLASNPVSNVTAYITLRIDPIFLYNINMTSLVFGAISATGFLALTLFIQFLRYLFRKSSCWCECCRRENSPHAKQIYQMLDSVENYKKQQLERLRENYTQQVHRIKDNCAQQLEWIRDSYQGQVKHLKNIRDFGTNQLTALRDQYYDQVKRVKDYSNGQLNWVRENYVFQRNRIRKFSSHQVLRLRESYKYQQQTLNKLLENLPSLYVDNCRTGSCARADSMYFESETDFNTYVNNKASQVSCPFTDTNINDDTQSHVSLYYTPTDTSEPQTPRNSPARYLQQHSDPDIKRIMRSKQIPPEMLSREMEKFLKKPVTRQDKNLHKVKTRERQQTKSKESVEPLKSPYYSPMIKTCEDTIEMASHEACSVFVPSGDSNFEVIAETEDRALSSDLPSNENGPPGNQDDLGEPIKKKSDGTTYERRSN</sequence>
<keyword evidence="6" id="KW-1133">Transmembrane helix</keyword>
<dbReference type="SMART" id="SM00369">
    <property type="entry name" value="LRR_TYP"/>
    <property type="match status" value="11"/>
</dbReference>
<feature type="compositionally biased region" description="Basic and acidic residues" evidence="5">
    <location>
        <begin position="1014"/>
        <end position="1030"/>
    </location>
</feature>
<dbReference type="Gene3D" id="3.80.10.10">
    <property type="entry name" value="Ribonuclease Inhibitor"/>
    <property type="match status" value="3"/>
</dbReference>
<dbReference type="PANTHER" id="PTHR24366:SF170">
    <property type="entry name" value="RE50361P"/>
    <property type="match status" value="1"/>
</dbReference>
<dbReference type="SMART" id="SM00408">
    <property type="entry name" value="IGc2"/>
    <property type="match status" value="1"/>
</dbReference>
<dbReference type="PROSITE" id="PS50835">
    <property type="entry name" value="IG_LIKE"/>
    <property type="match status" value="1"/>
</dbReference>